<dbReference type="AlphaFoldDB" id="A0AAV7I9J4"/>
<feature type="compositionally biased region" description="Basic and acidic residues" evidence="1">
    <location>
        <begin position="93"/>
        <end position="102"/>
    </location>
</feature>
<feature type="compositionally biased region" description="Basic and acidic residues" evidence="1">
    <location>
        <begin position="59"/>
        <end position="74"/>
    </location>
</feature>
<name>A0AAV7I9J4_COTGL</name>
<protein>
    <submittedName>
        <fullName evidence="2">Uncharacterized protein</fullName>
    </submittedName>
</protein>
<proteinExistence type="predicted"/>
<evidence type="ECO:0000313" key="3">
    <source>
        <dbReference type="Proteomes" id="UP000826195"/>
    </source>
</evidence>
<dbReference type="Proteomes" id="UP000826195">
    <property type="component" value="Unassembled WGS sequence"/>
</dbReference>
<gene>
    <name evidence="2" type="ORF">KQX54_017706</name>
</gene>
<comment type="caution">
    <text evidence="2">The sequence shown here is derived from an EMBL/GenBank/DDBJ whole genome shotgun (WGS) entry which is preliminary data.</text>
</comment>
<reference evidence="2 3" key="1">
    <citation type="journal article" date="2021" name="J. Hered.">
        <title>A chromosome-level genome assembly of the parasitoid wasp, Cotesia glomerata (Hymenoptera: Braconidae).</title>
        <authorList>
            <person name="Pinto B.J."/>
            <person name="Weis J.J."/>
            <person name="Gamble T."/>
            <person name="Ode P.J."/>
            <person name="Paul R."/>
            <person name="Zaspel J.M."/>
        </authorList>
    </citation>
    <scope>NUCLEOTIDE SEQUENCE [LARGE SCALE GENOMIC DNA]</scope>
    <source>
        <strain evidence="2">CgM1</strain>
    </source>
</reference>
<evidence type="ECO:0000256" key="1">
    <source>
        <dbReference type="SAM" id="MobiDB-lite"/>
    </source>
</evidence>
<dbReference type="EMBL" id="JAHXZJ010001119">
    <property type="protein sequence ID" value="KAH0555332.1"/>
    <property type="molecule type" value="Genomic_DNA"/>
</dbReference>
<feature type="non-terminal residue" evidence="2">
    <location>
        <position position="133"/>
    </location>
</feature>
<accession>A0AAV7I9J4</accession>
<sequence length="133" mass="15906">MAPVNELAHKKLLEKKRITERLRYQRIKNDPDLYAQQKVKEHSKYQQKKEKGIIKTVDKMTPQEKRQARKLWREKAKRRRRLLREKLNGSSVPEKKKPDKRIQVAQLKSSRAGRTRNLIIKTQAVDITKLKSR</sequence>
<organism evidence="2 3">
    <name type="scientific">Cotesia glomerata</name>
    <name type="common">Lepidopteran parasitic wasp</name>
    <name type="synonym">Apanteles glomeratus</name>
    <dbReference type="NCBI Taxonomy" id="32391"/>
    <lineage>
        <taxon>Eukaryota</taxon>
        <taxon>Metazoa</taxon>
        <taxon>Ecdysozoa</taxon>
        <taxon>Arthropoda</taxon>
        <taxon>Hexapoda</taxon>
        <taxon>Insecta</taxon>
        <taxon>Pterygota</taxon>
        <taxon>Neoptera</taxon>
        <taxon>Endopterygota</taxon>
        <taxon>Hymenoptera</taxon>
        <taxon>Apocrita</taxon>
        <taxon>Ichneumonoidea</taxon>
        <taxon>Braconidae</taxon>
        <taxon>Microgastrinae</taxon>
        <taxon>Cotesia</taxon>
    </lineage>
</organism>
<keyword evidence="3" id="KW-1185">Reference proteome</keyword>
<evidence type="ECO:0000313" key="2">
    <source>
        <dbReference type="EMBL" id="KAH0555332.1"/>
    </source>
</evidence>
<feature type="region of interest" description="Disordered" evidence="1">
    <location>
        <begin position="59"/>
        <end position="115"/>
    </location>
</feature>